<proteinExistence type="predicted"/>
<sequence>MRRLIKSKFDIYLDSGTDERVQRDLSSIIQFDDKQDKAPVRSMYPFIDHRAWYPPSKYPELQHVLIVPGVYDDKSFKPLELKAYDSDFMNENKEYTAFFLPFTSTSWP</sequence>
<organism evidence="1 2">
    <name type="scientific">Phytophthora infestans</name>
    <name type="common">Potato late blight agent</name>
    <name type="synonym">Botrytis infestans</name>
    <dbReference type="NCBI Taxonomy" id="4787"/>
    <lineage>
        <taxon>Eukaryota</taxon>
        <taxon>Sar</taxon>
        <taxon>Stramenopiles</taxon>
        <taxon>Oomycota</taxon>
        <taxon>Peronosporomycetes</taxon>
        <taxon>Peronosporales</taxon>
        <taxon>Peronosporaceae</taxon>
        <taxon>Phytophthora</taxon>
    </lineage>
</organism>
<comment type="caution">
    <text evidence="1">The sequence shown here is derived from an EMBL/GenBank/DDBJ whole genome shotgun (WGS) entry which is preliminary data.</text>
</comment>
<accession>A0A833W8Y5</accession>
<evidence type="ECO:0000313" key="2">
    <source>
        <dbReference type="Proteomes" id="UP000602510"/>
    </source>
</evidence>
<dbReference type="EMBL" id="WSZM01000426">
    <property type="protein sequence ID" value="KAF4033292.1"/>
    <property type="molecule type" value="Genomic_DNA"/>
</dbReference>
<name>A0A833W8Y5_PHYIN</name>
<dbReference type="Proteomes" id="UP000602510">
    <property type="component" value="Unassembled WGS sequence"/>
</dbReference>
<reference evidence="1" key="1">
    <citation type="submission" date="2020-04" db="EMBL/GenBank/DDBJ databases">
        <title>Hybrid Assembly of Korean Phytophthora infestans isolates.</title>
        <authorList>
            <person name="Prokchorchik M."/>
            <person name="Lee Y."/>
            <person name="Seo J."/>
            <person name="Cho J.-H."/>
            <person name="Park Y.-E."/>
            <person name="Jang D.-C."/>
            <person name="Im J.-S."/>
            <person name="Choi J.-G."/>
            <person name="Park H.-J."/>
            <person name="Lee G.-B."/>
            <person name="Lee Y.-G."/>
            <person name="Hong S.-Y."/>
            <person name="Cho K."/>
            <person name="Sohn K.H."/>
        </authorList>
    </citation>
    <scope>NUCLEOTIDE SEQUENCE</scope>
    <source>
        <strain evidence="1">KR_1_A1</strain>
    </source>
</reference>
<evidence type="ECO:0000313" key="1">
    <source>
        <dbReference type="EMBL" id="KAF4033292.1"/>
    </source>
</evidence>
<keyword evidence="2" id="KW-1185">Reference proteome</keyword>
<dbReference type="AlphaFoldDB" id="A0A833W8Y5"/>
<gene>
    <name evidence="1" type="ORF">GN244_ATG14780</name>
</gene>
<protein>
    <submittedName>
        <fullName evidence="1">Uncharacterized protein</fullName>
    </submittedName>
</protein>